<dbReference type="EMBL" id="CU928168">
    <property type="protein sequence ID" value="CAR22652.1"/>
    <property type="molecule type" value="Genomic_DNA"/>
</dbReference>
<feature type="compositionally biased region" description="Polar residues" evidence="4">
    <location>
        <begin position="473"/>
        <end position="488"/>
    </location>
</feature>
<evidence type="ECO:0000256" key="3">
    <source>
        <dbReference type="PROSITE-ProRule" id="PRU10141"/>
    </source>
</evidence>
<proteinExistence type="predicted"/>
<dbReference type="InterPro" id="IPR017441">
    <property type="entry name" value="Protein_kinase_ATP_BS"/>
</dbReference>
<keyword evidence="2 3" id="KW-0067">ATP-binding</keyword>
<dbReference type="FunCoup" id="C5DGW0">
    <property type="interactions" value="297"/>
</dbReference>
<dbReference type="GO" id="GO:0005524">
    <property type="term" value="F:ATP binding"/>
    <property type="evidence" value="ECO:0007669"/>
    <property type="project" value="UniProtKB-UniRule"/>
</dbReference>
<evidence type="ECO:0000259" key="5">
    <source>
        <dbReference type="PROSITE" id="PS50011"/>
    </source>
</evidence>
<dbReference type="InterPro" id="IPR045269">
    <property type="entry name" value="Atg1-like"/>
</dbReference>
<dbReference type="OrthoDB" id="68483at2759"/>
<evidence type="ECO:0000256" key="2">
    <source>
        <dbReference type="ARBA" id="ARBA00022840"/>
    </source>
</evidence>
<dbReference type="STRING" id="559295.C5DGW0"/>
<dbReference type="PANTHER" id="PTHR24348">
    <property type="entry name" value="SERINE/THREONINE-PROTEIN KINASE UNC-51-RELATED"/>
    <property type="match status" value="1"/>
</dbReference>
<dbReference type="PROSITE" id="PS00108">
    <property type="entry name" value="PROTEIN_KINASE_ST"/>
    <property type="match status" value="1"/>
</dbReference>
<feature type="region of interest" description="Disordered" evidence="4">
    <location>
        <begin position="451"/>
        <end position="521"/>
    </location>
</feature>
<keyword evidence="1 3" id="KW-0547">Nucleotide-binding</keyword>
<dbReference type="OMA" id="NQIMKWI"/>
<name>C5DGW0_LACTC</name>
<dbReference type="GeneID" id="8295326"/>
<dbReference type="SUPFAM" id="SSF56112">
    <property type="entry name" value="Protein kinase-like (PK-like)"/>
    <property type="match status" value="1"/>
</dbReference>
<dbReference type="RefSeq" id="XP_002553090.1">
    <property type="nucleotide sequence ID" value="XM_002553044.1"/>
</dbReference>
<dbReference type="InterPro" id="IPR008271">
    <property type="entry name" value="Ser/Thr_kinase_AS"/>
</dbReference>
<dbReference type="Gene3D" id="1.10.510.10">
    <property type="entry name" value="Transferase(Phosphotransferase) domain 1"/>
    <property type="match status" value="1"/>
</dbReference>
<keyword evidence="7" id="KW-1185">Reference proteome</keyword>
<dbReference type="PROSITE" id="PS50011">
    <property type="entry name" value="PROTEIN_KINASE_DOM"/>
    <property type="match status" value="1"/>
</dbReference>
<dbReference type="Proteomes" id="UP000002036">
    <property type="component" value="Chromosome D"/>
</dbReference>
<dbReference type="PROSITE" id="PS00107">
    <property type="entry name" value="PROTEIN_KINASE_ATP"/>
    <property type="match status" value="1"/>
</dbReference>
<gene>
    <name evidence="6" type="ordered locus">KLTH0D08712g</name>
</gene>
<feature type="binding site" evidence="3">
    <location>
        <position position="116"/>
    </location>
    <ligand>
        <name>ATP</name>
        <dbReference type="ChEBI" id="CHEBI:30616"/>
    </ligand>
</feature>
<dbReference type="InterPro" id="IPR011009">
    <property type="entry name" value="Kinase-like_dom_sf"/>
</dbReference>
<dbReference type="Pfam" id="PF00069">
    <property type="entry name" value="Pkinase"/>
    <property type="match status" value="1"/>
</dbReference>
<evidence type="ECO:0000313" key="7">
    <source>
        <dbReference type="Proteomes" id="UP000002036"/>
    </source>
</evidence>
<dbReference type="InParanoid" id="C5DGW0"/>
<dbReference type="SMART" id="SM00220">
    <property type="entry name" value="S_TKc"/>
    <property type="match status" value="1"/>
</dbReference>
<protein>
    <submittedName>
        <fullName evidence="6">KLTH0D08712p</fullName>
    </submittedName>
</protein>
<dbReference type="GO" id="GO:0010506">
    <property type="term" value="P:regulation of autophagy"/>
    <property type="evidence" value="ECO:0007669"/>
    <property type="project" value="InterPro"/>
</dbReference>
<reference evidence="6 7" key="1">
    <citation type="journal article" date="2009" name="Genome Res.">
        <title>Comparative genomics of protoploid Saccharomycetaceae.</title>
        <authorList>
            <consortium name="The Genolevures Consortium"/>
            <person name="Souciet J.-L."/>
            <person name="Dujon B."/>
            <person name="Gaillardin C."/>
            <person name="Johnston M."/>
            <person name="Baret P.V."/>
            <person name="Cliften P."/>
            <person name="Sherman D.J."/>
            <person name="Weissenbach J."/>
            <person name="Westhof E."/>
            <person name="Wincker P."/>
            <person name="Jubin C."/>
            <person name="Poulain J."/>
            <person name="Barbe V."/>
            <person name="Segurens B."/>
            <person name="Artiguenave F."/>
            <person name="Anthouard V."/>
            <person name="Vacherie B."/>
            <person name="Val M.-E."/>
            <person name="Fulton R.S."/>
            <person name="Minx P."/>
            <person name="Wilson R."/>
            <person name="Durrens P."/>
            <person name="Jean G."/>
            <person name="Marck C."/>
            <person name="Martin T."/>
            <person name="Nikolski M."/>
            <person name="Rolland T."/>
            <person name="Seret M.-L."/>
            <person name="Casaregola S."/>
            <person name="Despons L."/>
            <person name="Fairhead C."/>
            <person name="Fischer G."/>
            <person name="Lafontaine I."/>
            <person name="Leh V."/>
            <person name="Lemaire M."/>
            <person name="de Montigny J."/>
            <person name="Neuveglise C."/>
            <person name="Thierry A."/>
            <person name="Blanc-Lenfle I."/>
            <person name="Bleykasten C."/>
            <person name="Diffels J."/>
            <person name="Fritsch E."/>
            <person name="Frangeul L."/>
            <person name="Goeffon A."/>
            <person name="Jauniaux N."/>
            <person name="Kachouri-Lafond R."/>
            <person name="Payen C."/>
            <person name="Potier S."/>
            <person name="Pribylova L."/>
            <person name="Ozanne C."/>
            <person name="Richard G.-F."/>
            <person name="Sacerdot C."/>
            <person name="Straub M.-L."/>
            <person name="Talla E."/>
        </authorList>
    </citation>
    <scope>NUCLEOTIDE SEQUENCE [LARGE SCALE GENOMIC DNA]</scope>
    <source>
        <strain evidence="7">ATCC 56472 / CBS 6340 / NRRL Y-8284</strain>
    </source>
</reference>
<evidence type="ECO:0000256" key="1">
    <source>
        <dbReference type="ARBA" id="ARBA00022741"/>
    </source>
</evidence>
<dbReference type="KEGG" id="lth:KLTH0D08712g"/>
<evidence type="ECO:0000313" key="6">
    <source>
        <dbReference type="EMBL" id="CAR22652.1"/>
    </source>
</evidence>
<dbReference type="InterPro" id="IPR000719">
    <property type="entry name" value="Prot_kinase_dom"/>
</dbReference>
<evidence type="ECO:0000256" key="4">
    <source>
        <dbReference type="SAM" id="MobiDB-lite"/>
    </source>
</evidence>
<dbReference type="AlphaFoldDB" id="C5DGW0"/>
<accession>C5DGW0</accession>
<feature type="domain" description="Protein kinase" evidence="5">
    <location>
        <begin position="80"/>
        <end position="390"/>
    </location>
</feature>
<organism evidence="6 7">
    <name type="scientific">Lachancea thermotolerans (strain ATCC 56472 / CBS 6340 / NRRL Y-8284)</name>
    <name type="common">Yeast</name>
    <name type="synonym">Kluyveromyces thermotolerans</name>
    <dbReference type="NCBI Taxonomy" id="559295"/>
    <lineage>
        <taxon>Eukaryota</taxon>
        <taxon>Fungi</taxon>
        <taxon>Dikarya</taxon>
        <taxon>Ascomycota</taxon>
        <taxon>Saccharomycotina</taxon>
        <taxon>Saccharomycetes</taxon>
        <taxon>Saccharomycetales</taxon>
        <taxon>Saccharomycetaceae</taxon>
        <taxon>Lachancea</taxon>
    </lineage>
</organism>
<sequence length="604" mass="67185">MNEFEVEVSKSSNTQLPTLIDSKGYAEGGDQVLAQSGFTDKYAVSYHQIIEQERALLDKRLRPVVKNTVHSDSKRKVGEYTLVRRIGKGQFGDVYMANTADGGYVAIKCVPKRPRKSQQYSMNQVLRQIRRQQSQGRRSLSSDEAILEMNVNKIRWEIFVASGFNHKNILGVIECLDSRDSKDIWIVLPFASLGELKWKRSSKPETLEQWDLTLRHKTSVTEFSEYVLRSLTAGLLYLWDQGCIHRDIKPSNILIDGSTGNIVLSDFGSSLLSPKKLLLEEPAMQKAYSEEVKKIVGTPAFIAPELCNFEENDSSLDGFKIDLWSLGVTIFCLLENRLPFWGENEFDTFQKIANNELPLSGDWLHDLVVSKLLRKDPTHRLSIKQLDSLLRNPKKESGMKKLVSRLRKISMKKKKGAKVPEASAGKAAIAVPSNVETSDVEFSDIESNISSAASLSDEPVQVPGFMDCRPPTDNGSPSVTASELSSRATPLELSPQQPSPLPVTPKHTTHDTSPSPIKIDTPLKNLIRAENTPEKAPSLSPMPVIKPQAQVSQQASRLASKGTLDFTKYLQSPSKVPKDCAPVGSTKASNSIEDIKRYLNFAES</sequence>
<dbReference type="HOGENOM" id="CLU_019325_0_0_1"/>
<dbReference type="eggNOG" id="KOG0585">
    <property type="taxonomic scope" value="Eukaryota"/>
</dbReference>
<dbReference type="GO" id="GO:0005737">
    <property type="term" value="C:cytoplasm"/>
    <property type="evidence" value="ECO:0007669"/>
    <property type="project" value="TreeGrafter"/>
</dbReference>
<dbReference type="GO" id="GO:0004674">
    <property type="term" value="F:protein serine/threonine kinase activity"/>
    <property type="evidence" value="ECO:0007669"/>
    <property type="project" value="InterPro"/>
</dbReference>
<dbReference type="PANTHER" id="PTHR24348:SF71">
    <property type="entry name" value="PROTEIN KINASE DOMAIN-CONTAINING PROTEIN"/>
    <property type="match status" value="1"/>
</dbReference>